<organism evidence="2 3">
    <name type="scientific">Dactylonectria estremocensis</name>
    <dbReference type="NCBI Taxonomy" id="1079267"/>
    <lineage>
        <taxon>Eukaryota</taxon>
        <taxon>Fungi</taxon>
        <taxon>Dikarya</taxon>
        <taxon>Ascomycota</taxon>
        <taxon>Pezizomycotina</taxon>
        <taxon>Sordariomycetes</taxon>
        <taxon>Hypocreomycetidae</taxon>
        <taxon>Hypocreales</taxon>
        <taxon>Nectriaceae</taxon>
        <taxon>Dactylonectria</taxon>
    </lineage>
</organism>
<dbReference type="EMBL" id="JAGMUU010000011">
    <property type="protein sequence ID" value="KAH7142775.1"/>
    <property type="molecule type" value="Genomic_DNA"/>
</dbReference>
<evidence type="ECO:0000313" key="2">
    <source>
        <dbReference type="EMBL" id="KAH7142775.1"/>
    </source>
</evidence>
<dbReference type="Proteomes" id="UP000717696">
    <property type="component" value="Unassembled WGS sequence"/>
</dbReference>
<protein>
    <submittedName>
        <fullName evidence="2">Alpha-methylacyl-CoA racemase</fullName>
    </submittedName>
</protein>
<comment type="similarity">
    <text evidence="1">Belongs to the CoA-transferase III family.</text>
</comment>
<dbReference type="PANTHER" id="PTHR48228">
    <property type="entry name" value="SUCCINYL-COA--D-CITRAMALATE COA-TRANSFERASE"/>
    <property type="match status" value="1"/>
</dbReference>
<evidence type="ECO:0000256" key="1">
    <source>
        <dbReference type="ARBA" id="ARBA00008383"/>
    </source>
</evidence>
<dbReference type="AlphaFoldDB" id="A0A9P9ES03"/>
<dbReference type="InterPro" id="IPR023606">
    <property type="entry name" value="CoA-Trfase_III_dom_1_sf"/>
</dbReference>
<accession>A0A9P9ES03</accession>
<dbReference type="InterPro" id="IPR050509">
    <property type="entry name" value="CoA-transferase_III"/>
</dbReference>
<dbReference type="Gene3D" id="3.30.1540.10">
    <property type="entry name" value="formyl-coa transferase, domain 3"/>
    <property type="match status" value="1"/>
</dbReference>
<evidence type="ECO:0000313" key="3">
    <source>
        <dbReference type="Proteomes" id="UP000717696"/>
    </source>
</evidence>
<dbReference type="OrthoDB" id="16747at2759"/>
<dbReference type="InterPro" id="IPR044855">
    <property type="entry name" value="CoA-Trfase_III_dom3_sf"/>
</dbReference>
<dbReference type="Pfam" id="PF02515">
    <property type="entry name" value="CoA_transf_3"/>
    <property type="match status" value="1"/>
</dbReference>
<dbReference type="PANTHER" id="PTHR48228:SF5">
    <property type="entry name" value="ALPHA-METHYLACYL-COA RACEMASE"/>
    <property type="match status" value="1"/>
</dbReference>
<dbReference type="SUPFAM" id="SSF89796">
    <property type="entry name" value="CoA-transferase family III (CaiB/BaiF)"/>
    <property type="match status" value="1"/>
</dbReference>
<keyword evidence="3" id="KW-1185">Reference proteome</keyword>
<reference evidence="2" key="1">
    <citation type="journal article" date="2021" name="Nat. Commun.">
        <title>Genetic determinants of endophytism in the Arabidopsis root mycobiome.</title>
        <authorList>
            <person name="Mesny F."/>
            <person name="Miyauchi S."/>
            <person name="Thiergart T."/>
            <person name="Pickel B."/>
            <person name="Atanasova L."/>
            <person name="Karlsson M."/>
            <person name="Huettel B."/>
            <person name="Barry K.W."/>
            <person name="Haridas S."/>
            <person name="Chen C."/>
            <person name="Bauer D."/>
            <person name="Andreopoulos W."/>
            <person name="Pangilinan J."/>
            <person name="LaButti K."/>
            <person name="Riley R."/>
            <person name="Lipzen A."/>
            <person name="Clum A."/>
            <person name="Drula E."/>
            <person name="Henrissat B."/>
            <person name="Kohler A."/>
            <person name="Grigoriev I.V."/>
            <person name="Martin F.M."/>
            <person name="Hacquard S."/>
        </authorList>
    </citation>
    <scope>NUCLEOTIDE SEQUENCE</scope>
    <source>
        <strain evidence="2">MPI-CAGE-AT-0021</strain>
    </source>
</reference>
<sequence length="385" mass="42312">MTYGDNSFGPPLTGIRVVELSGLAPGPFCGQLLSSYGAPVLRIDRPGTSPHSDILTSYKTSLVLDLKSRLCISLLKSILHKVDVLIDPFRPGVLEKMDLDPNALIRDNPRLIVLRLTGYRRDDKYKDLAGHDINYLAVSGLLSMLGARGEPPSPPANILGDYAGGGLVAFSGVLLALLHRSTSGKGQVVEATMVDGAGYLGTVPRLRTKESVWSGERGTNLLDGGCPYYRCYECKDAGKYMSVGALESQFFTNLLRGLAINPRDIGYGNMQRDDKRSWPHMHRVFENRFKQKTRREWEAIFDGMDACVVPVLEYGELEEAEYSQRPLVHLQRSPAKPVDAPWKSSILKPGQGGQETLKDWIGWESGLDYEVGDTGVLSALKKGSL</sequence>
<name>A0A9P9ES03_9HYPO</name>
<dbReference type="InterPro" id="IPR003673">
    <property type="entry name" value="CoA-Trfase_fam_III"/>
</dbReference>
<proteinExistence type="inferred from homology"/>
<comment type="caution">
    <text evidence="2">The sequence shown here is derived from an EMBL/GenBank/DDBJ whole genome shotgun (WGS) entry which is preliminary data.</text>
</comment>
<dbReference type="Gene3D" id="3.40.50.10540">
    <property type="entry name" value="Crotonobetainyl-coa:carnitine coa-transferase, domain 1"/>
    <property type="match status" value="1"/>
</dbReference>
<gene>
    <name evidence="2" type="ORF">B0J13DRAFT_596107</name>
</gene>
<dbReference type="GO" id="GO:0003824">
    <property type="term" value="F:catalytic activity"/>
    <property type="evidence" value="ECO:0007669"/>
    <property type="project" value="InterPro"/>
</dbReference>